<feature type="compositionally biased region" description="Polar residues" evidence="5">
    <location>
        <begin position="205"/>
        <end position="214"/>
    </location>
</feature>
<dbReference type="Pfam" id="PF04849">
    <property type="entry name" value="HAP1_N"/>
    <property type="match status" value="1"/>
</dbReference>
<sequence length="255" mass="28558">MSKQEWTILIKLAGLTDGARSPPKTLAPTPPVTKCNVETLTDVCCGGDLPEVEIISLLEEQLPQYKLRADTLTEFIGYDNQDWFIPSGLQADDPTALTPDQIRETLNYFLLCSNRVSQMTRTYHDIEAVTRLLEEKEKDLELTARIGKELLATNQKLENTVASLENELRSANESITQLHYELSQKNELLTVLTNDADQSEDDSDPGNTSGSACGTMQYEVLQRKIGFLERENRSLRDETDSLCAATDQVEAAEQR</sequence>
<dbReference type="GO" id="GO:0017022">
    <property type="term" value="F:myosin binding"/>
    <property type="evidence" value="ECO:0007669"/>
    <property type="project" value="TreeGrafter"/>
</dbReference>
<accession>A0A8D9B3C9</accession>
<evidence type="ECO:0000256" key="1">
    <source>
        <dbReference type="ARBA" id="ARBA00004173"/>
    </source>
</evidence>
<evidence type="ECO:0000256" key="3">
    <source>
        <dbReference type="ARBA" id="ARBA00023128"/>
    </source>
</evidence>
<comment type="subcellular location">
    <subcellularLocation>
        <location evidence="1">Mitochondrion</location>
    </subcellularLocation>
</comment>
<feature type="region of interest" description="Disordered" evidence="5">
    <location>
        <begin position="196"/>
        <end position="215"/>
    </location>
</feature>
<name>A0A8D9B3C9_9HEMI</name>
<reference evidence="7" key="1">
    <citation type="submission" date="2021-05" db="EMBL/GenBank/DDBJ databases">
        <authorList>
            <person name="Alioto T."/>
            <person name="Alioto T."/>
            <person name="Gomez Garrido J."/>
        </authorList>
    </citation>
    <scope>NUCLEOTIDE SEQUENCE</scope>
</reference>
<organism evidence="7">
    <name type="scientific">Cacopsylla melanoneura</name>
    <dbReference type="NCBI Taxonomy" id="428564"/>
    <lineage>
        <taxon>Eukaryota</taxon>
        <taxon>Metazoa</taxon>
        <taxon>Ecdysozoa</taxon>
        <taxon>Arthropoda</taxon>
        <taxon>Hexapoda</taxon>
        <taxon>Insecta</taxon>
        <taxon>Pterygota</taxon>
        <taxon>Neoptera</taxon>
        <taxon>Paraneoptera</taxon>
        <taxon>Hemiptera</taxon>
        <taxon>Sternorrhyncha</taxon>
        <taxon>Psylloidea</taxon>
        <taxon>Psyllidae</taxon>
        <taxon>Psyllinae</taxon>
        <taxon>Cacopsylla</taxon>
    </lineage>
</organism>
<dbReference type="GO" id="GO:0048311">
    <property type="term" value="P:mitochondrion distribution"/>
    <property type="evidence" value="ECO:0007669"/>
    <property type="project" value="TreeGrafter"/>
</dbReference>
<dbReference type="PANTHER" id="PTHR15751">
    <property type="entry name" value="TRAFFICKING KINESIN-BINDING PROTEIN"/>
    <property type="match status" value="1"/>
</dbReference>
<evidence type="ECO:0000256" key="4">
    <source>
        <dbReference type="SAM" id="Coils"/>
    </source>
</evidence>
<dbReference type="AlphaFoldDB" id="A0A8D9B3C9"/>
<feature type="domain" description="HAP1 N-terminal" evidence="6">
    <location>
        <begin position="59"/>
        <end position="255"/>
    </location>
</feature>
<dbReference type="EMBL" id="HBUF01607260">
    <property type="protein sequence ID" value="CAG6777828.1"/>
    <property type="molecule type" value="Transcribed_RNA"/>
</dbReference>
<dbReference type="InterPro" id="IPR006933">
    <property type="entry name" value="HAP1_N"/>
</dbReference>
<dbReference type="GO" id="GO:0031410">
    <property type="term" value="C:cytoplasmic vesicle"/>
    <property type="evidence" value="ECO:0007669"/>
    <property type="project" value="TreeGrafter"/>
</dbReference>
<evidence type="ECO:0000313" key="7">
    <source>
        <dbReference type="EMBL" id="CAG6777828.1"/>
    </source>
</evidence>
<dbReference type="GO" id="GO:0006605">
    <property type="term" value="P:protein targeting"/>
    <property type="evidence" value="ECO:0007669"/>
    <property type="project" value="TreeGrafter"/>
</dbReference>
<keyword evidence="3" id="KW-0496">Mitochondrion</keyword>
<evidence type="ECO:0000256" key="2">
    <source>
        <dbReference type="ARBA" id="ARBA00023054"/>
    </source>
</evidence>
<proteinExistence type="predicted"/>
<protein>
    <submittedName>
        <fullName evidence="7">Trafficking kinesin-binding protein 1</fullName>
    </submittedName>
</protein>
<dbReference type="PANTHER" id="PTHR15751:SF12">
    <property type="entry name" value="TRAFFICKING KINESIN-BINDING PROTEIN MILT"/>
    <property type="match status" value="1"/>
</dbReference>
<dbReference type="GO" id="GO:0005739">
    <property type="term" value="C:mitochondrion"/>
    <property type="evidence" value="ECO:0007669"/>
    <property type="project" value="UniProtKB-SubCell"/>
</dbReference>
<feature type="coiled-coil region" evidence="4">
    <location>
        <begin position="147"/>
        <end position="181"/>
    </location>
</feature>
<evidence type="ECO:0000259" key="6">
    <source>
        <dbReference type="SMART" id="SM01424"/>
    </source>
</evidence>
<keyword evidence="2 4" id="KW-0175">Coiled coil</keyword>
<dbReference type="SMART" id="SM01424">
    <property type="entry name" value="HAP1_N"/>
    <property type="match status" value="1"/>
</dbReference>
<dbReference type="InterPro" id="IPR051946">
    <property type="entry name" value="Intracell_Traff-Reg"/>
</dbReference>
<dbReference type="GO" id="GO:0047496">
    <property type="term" value="P:vesicle transport along microtubule"/>
    <property type="evidence" value="ECO:0007669"/>
    <property type="project" value="TreeGrafter"/>
</dbReference>
<feature type="region of interest" description="Disordered" evidence="5">
    <location>
        <begin position="232"/>
        <end position="255"/>
    </location>
</feature>
<evidence type="ECO:0000256" key="5">
    <source>
        <dbReference type="SAM" id="MobiDB-lite"/>
    </source>
</evidence>